<feature type="transmembrane region" description="Helical" evidence="6">
    <location>
        <begin position="205"/>
        <end position="226"/>
    </location>
</feature>
<dbReference type="GO" id="GO:0004930">
    <property type="term" value="F:G protein-coupled receptor activity"/>
    <property type="evidence" value="ECO:0007669"/>
    <property type="project" value="TreeGrafter"/>
</dbReference>
<evidence type="ECO:0000256" key="3">
    <source>
        <dbReference type="ARBA" id="ARBA00022989"/>
    </source>
</evidence>
<reference evidence="7" key="1">
    <citation type="submission" date="2022-01" db="EMBL/GenBank/DDBJ databases">
        <title>Comparative genomics reveals a dynamic genome evolution in the ectomycorrhizal milk-cap (Lactarius) mushrooms.</title>
        <authorList>
            <consortium name="DOE Joint Genome Institute"/>
            <person name="Lebreton A."/>
            <person name="Tang N."/>
            <person name="Kuo A."/>
            <person name="LaButti K."/>
            <person name="Drula E."/>
            <person name="Barry K."/>
            <person name="Clum A."/>
            <person name="Lipzen A."/>
            <person name="Mousain D."/>
            <person name="Ng V."/>
            <person name="Wang R."/>
            <person name="Wang X."/>
            <person name="Dai Y."/>
            <person name="Henrissat B."/>
            <person name="Grigoriev I.V."/>
            <person name="Guerin-Laguette A."/>
            <person name="Yu F."/>
            <person name="Martin F.M."/>
        </authorList>
    </citation>
    <scope>NUCLEOTIDE SEQUENCE</scope>
    <source>
        <strain evidence="7">QP</strain>
    </source>
</reference>
<keyword evidence="8" id="KW-1185">Reference proteome</keyword>
<keyword evidence="3 6" id="KW-1133">Transmembrane helix</keyword>
<name>A0AAD4LPZ4_9AGAM</name>
<dbReference type="GO" id="GO:0005886">
    <property type="term" value="C:plasma membrane"/>
    <property type="evidence" value="ECO:0007669"/>
    <property type="project" value="TreeGrafter"/>
</dbReference>
<evidence type="ECO:0000256" key="6">
    <source>
        <dbReference type="SAM" id="Phobius"/>
    </source>
</evidence>
<accession>A0AAD4LPZ4</accession>
<dbReference type="PANTHER" id="PTHR23112">
    <property type="entry name" value="G PROTEIN-COUPLED RECEPTOR 157-RELATED"/>
    <property type="match status" value="1"/>
</dbReference>
<dbReference type="Proteomes" id="UP001201163">
    <property type="component" value="Unassembled WGS sequence"/>
</dbReference>
<feature type="transmembrane region" description="Helical" evidence="6">
    <location>
        <begin position="12"/>
        <end position="41"/>
    </location>
</feature>
<dbReference type="PANTHER" id="PTHR23112:SF37">
    <property type="entry name" value="G PROTEIN-COUPLED RECEPTOR GPR1"/>
    <property type="match status" value="1"/>
</dbReference>
<dbReference type="GO" id="GO:0007189">
    <property type="term" value="P:adenylate cyclase-activating G protein-coupled receptor signaling pathway"/>
    <property type="evidence" value="ECO:0007669"/>
    <property type="project" value="TreeGrafter"/>
</dbReference>
<sequence>MSKPGSQSRLGEYTYIPALFGSLITSNLLQSVGTLINLRWVLNGGVLPGKLCSVQGGIKQAGNVGTAVWSFALALHAFRLLFLRTRVARRIKWLALTLGWLFITIIVSIGPLALQKKDRGPYFGPSGYWCWITHEYPVEQTLLEYVIEWTSAFVSFVLYVIVLLRVRGNLIKDSEGRWFLRWVSRNESWQLAFARDYLDSCTIKMVAIVVWYPVTYTILIVPISIARFASYAGAPVPVSFTFVADMIFALGGFVNLLLFLSTRHFIPDLQTTPDFSTPRSRPSKGQVSSGVTPFVFTSPEVEAQPVMMTVTSERHAPVSWSDRRPEIEALNYGTSVGSPMSDTSQESRQPLNYQKETL</sequence>
<feature type="transmembrane region" description="Helical" evidence="6">
    <location>
        <begin position="61"/>
        <end position="81"/>
    </location>
</feature>
<dbReference type="AlphaFoldDB" id="A0AAD4LPZ4"/>
<evidence type="ECO:0000256" key="4">
    <source>
        <dbReference type="ARBA" id="ARBA00023136"/>
    </source>
</evidence>
<organism evidence="7 8">
    <name type="scientific">Lactarius akahatsu</name>
    <dbReference type="NCBI Taxonomy" id="416441"/>
    <lineage>
        <taxon>Eukaryota</taxon>
        <taxon>Fungi</taxon>
        <taxon>Dikarya</taxon>
        <taxon>Basidiomycota</taxon>
        <taxon>Agaricomycotina</taxon>
        <taxon>Agaricomycetes</taxon>
        <taxon>Russulales</taxon>
        <taxon>Russulaceae</taxon>
        <taxon>Lactarius</taxon>
    </lineage>
</organism>
<evidence type="ECO:0000256" key="2">
    <source>
        <dbReference type="ARBA" id="ARBA00022692"/>
    </source>
</evidence>
<feature type="compositionally biased region" description="Polar residues" evidence="5">
    <location>
        <begin position="332"/>
        <end position="358"/>
    </location>
</feature>
<comment type="subcellular location">
    <subcellularLocation>
        <location evidence="1">Membrane</location>
        <topology evidence="1">Multi-pass membrane protein</topology>
    </subcellularLocation>
</comment>
<evidence type="ECO:0000256" key="5">
    <source>
        <dbReference type="SAM" id="MobiDB-lite"/>
    </source>
</evidence>
<keyword evidence="2 6" id="KW-0812">Transmembrane</keyword>
<gene>
    <name evidence="7" type="ORF">EDB92DRAFT_1792359</name>
</gene>
<evidence type="ECO:0000313" key="7">
    <source>
        <dbReference type="EMBL" id="KAH8998129.1"/>
    </source>
</evidence>
<proteinExistence type="predicted"/>
<dbReference type="Gene3D" id="1.20.1070.10">
    <property type="entry name" value="Rhodopsin 7-helix transmembrane proteins"/>
    <property type="match status" value="1"/>
</dbReference>
<feature type="transmembrane region" description="Helical" evidence="6">
    <location>
        <begin position="146"/>
        <end position="164"/>
    </location>
</feature>
<evidence type="ECO:0008006" key="9">
    <source>
        <dbReference type="Google" id="ProtNLM"/>
    </source>
</evidence>
<comment type="caution">
    <text evidence="7">The sequence shown here is derived from an EMBL/GenBank/DDBJ whole genome shotgun (WGS) entry which is preliminary data.</text>
</comment>
<feature type="region of interest" description="Disordered" evidence="5">
    <location>
        <begin position="331"/>
        <end position="358"/>
    </location>
</feature>
<feature type="transmembrane region" description="Helical" evidence="6">
    <location>
        <begin position="238"/>
        <end position="260"/>
    </location>
</feature>
<protein>
    <recommendedName>
        <fullName evidence="9">Glucose receptor Git3 N-terminal domain-containing protein</fullName>
    </recommendedName>
</protein>
<feature type="transmembrane region" description="Helical" evidence="6">
    <location>
        <begin position="93"/>
        <end position="114"/>
    </location>
</feature>
<dbReference type="EMBL" id="JAKELL010000006">
    <property type="protein sequence ID" value="KAH8998129.1"/>
    <property type="molecule type" value="Genomic_DNA"/>
</dbReference>
<evidence type="ECO:0000256" key="1">
    <source>
        <dbReference type="ARBA" id="ARBA00004141"/>
    </source>
</evidence>
<keyword evidence="4 6" id="KW-0472">Membrane</keyword>
<evidence type="ECO:0000313" key="8">
    <source>
        <dbReference type="Proteomes" id="UP001201163"/>
    </source>
</evidence>
<feature type="region of interest" description="Disordered" evidence="5">
    <location>
        <begin position="271"/>
        <end position="291"/>
    </location>
</feature>